<feature type="transmembrane region" description="Helical" evidence="1">
    <location>
        <begin position="310"/>
        <end position="333"/>
    </location>
</feature>
<feature type="transmembrane region" description="Helical" evidence="1">
    <location>
        <begin position="197"/>
        <end position="218"/>
    </location>
</feature>
<sequence>MFSFFDAFSASPILFSVLGASAGIIWGAMPGLSMTMGMALLATFSYGMDIQSAAAFLMGIYTGATFGGAISAVLINIPGTPDSVPIQLCGYPLTKQGRGGEAIATAIFASFIGNWAGILALALIAPLLIVFALNFGAWEQFLLALWGILLAGSISGESSSMVKGWISGWIGLAIAMVGLEPILGYPRLVFDVPELRGGVAFIPVLIGLFGIAEVMRIAGQNSQNTEARPTGRIWPRFDLLRRYYKSALRSSAIGTVVGVIPGGGAPMANFLSYEMGQRASGKQFHKGSMEGVICTGTSDNAAIGGSLLPALALGIPSSAAIAVVMAALAYHGVVIGPSLEQSQPGFLVFLFGTLIVANLAMYVLGFALLKPIIRLLAMPPALLMPMVTMLCMIGAYSVQLSVFDMWVAVAFGIFGYLLVHYDFPLAPMVFALILGKIADENLRKSAIIFSENTISQLLSRPIGLIILLLIVATIIYGIVDMLKATGHSAQDAADLNA</sequence>
<evidence type="ECO:0000259" key="2">
    <source>
        <dbReference type="Pfam" id="PF01970"/>
    </source>
</evidence>
<organism evidence="3 4">
    <name type="scientific">Paracoccus onchidii</name>
    <dbReference type="NCBI Taxonomy" id="3017813"/>
    <lineage>
        <taxon>Bacteria</taxon>
        <taxon>Pseudomonadati</taxon>
        <taxon>Pseudomonadota</taxon>
        <taxon>Alphaproteobacteria</taxon>
        <taxon>Rhodobacterales</taxon>
        <taxon>Paracoccaceae</taxon>
        <taxon>Paracoccus</taxon>
    </lineage>
</organism>
<evidence type="ECO:0000313" key="3">
    <source>
        <dbReference type="EMBL" id="MDB6178396.1"/>
    </source>
</evidence>
<gene>
    <name evidence="3" type="ORF">PAF17_12905</name>
</gene>
<feature type="transmembrane region" description="Helical" evidence="1">
    <location>
        <begin position="102"/>
        <end position="129"/>
    </location>
</feature>
<keyword evidence="1" id="KW-1133">Transmembrane helix</keyword>
<feature type="domain" description="DUF112" evidence="2">
    <location>
        <begin position="13"/>
        <end position="429"/>
    </location>
</feature>
<keyword evidence="1" id="KW-0472">Membrane</keyword>
<keyword evidence="4" id="KW-1185">Reference proteome</keyword>
<dbReference type="PANTHER" id="PTHR35342">
    <property type="entry name" value="TRICARBOXYLIC TRANSPORT PROTEIN"/>
    <property type="match status" value="1"/>
</dbReference>
<dbReference type="PANTHER" id="PTHR35342:SF5">
    <property type="entry name" value="TRICARBOXYLIC TRANSPORT PROTEIN"/>
    <property type="match status" value="1"/>
</dbReference>
<comment type="caution">
    <text evidence="3">The sequence shown here is derived from an EMBL/GenBank/DDBJ whole genome shotgun (WGS) entry which is preliminary data.</text>
</comment>
<protein>
    <submittedName>
        <fullName evidence="3">Tripartite tricarboxylate transporter permease</fullName>
    </submittedName>
</protein>
<feature type="transmembrane region" description="Helical" evidence="1">
    <location>
        <begin position="462"/>
        <end position="479"/>
    </location>
</feature>
<reference evidence="3" key="1">
    <citation type="submission" date="2022-12" db="EMBL/GenBank/DDBJ databases">
        <title>Paracoccus onchidii sp. nov., isolated from a marine invertebrate from the South China Sea.</title>
        <authorList>
            <person name="Xu S."/>
            <person name="Liu Z."/>
            <person name="Xu Y."/>
        </authorList>
    </citation>
    <scope>NUCLEOTIDE SEQUENCE</scope>
    <source>
        <strain evidence="3">Z330</strain>
    </source>
</reference>
<proteinExistence type="predicted"/>
<feature type="transmembrane region" description="Helical" evidence="1">
    <location>
        <begin position="166"/>
        <end position="185"/>
    </location>
</feature>
<keyword evidence="1" id="KW-0812">Transmembrane</keyword>
<feature type="transmembrane region" description="Helical" evidence="1">
    <location>
        <begin position="345"/>
        <end position="369"/>
    </location>
</feature>
<name>A0ABT4ZI25_9RHOB</name>
<dbReference type="Proteomes" id="UP001165641">
    <property type="component" value="Unassembled WGS sequence"/>
</dbReference>
<feature type="transmembrane region" description="Helical" evidence="1">
    <location>
        <begin position="135"/>
        <end position="154"/>
    </location>
</feature>
<evidence type="ECO:0000256" key="1">
    <source>
        <dbReference type="SAM" id="Phobius"/>
    </source>
</evidence>
<feature type="transmembrane region" description="Helical" evidence="1">
    <location>
        <begin position="405"/>
        <end position="434"/>
    </location>
</feature>
<dbReference type="RefSeq" id="WP_271889518.1">
    <property type="nucleotide sequence ID" value="NZ_JAQBIE010000016.1"/>
</dbReference>
<dbReference type="Pfam" id="PF01970">
    <property type="entry name" value="TctA"/>
    <property type="match status" value="1"/>
</dbReference>
<evidence type="ECO:0000313" key="4">
    <source>
        <dbReference type="Proteomes" id="UP001165641"/>
    </source>
</evidence>
<dbReference type="InterPro" id="IPR002823">
    <property type="entry name" value="DUF112_TM"/>
</dbReference>
<accession>A0ABT4ZI25</accession>
<feature type="transmembrane region" description="Helical" evidence="1">
    <location>
        <begin position="53"/>
        <end position="77"/>
    </location>
</feature>
<dbReference type="EMBL" id="JAQBIE010000016">
    <property type="protein sequence ID" value="MDB6178396.1"/>
    <property type="molecule type" value="Genomic_DNA"/>
</dbReference>
<feature type="transmembrane region" description="Helical" evidence="1">
    <location>
        <begin position="12"/>
        <end position="33"/>
    </location>
</feature>
<feature type="transmembrane region" description="Helical" evidence="1">
    <location>
        <begin position="381"/>
        <end position="399"/>
    </location>
</feature>